<sequence length="93" mass="11180">MEKKPIELFKLYLSRMKSKPFLSNGFDYKKTIIDYLHEMGKHAIINDWIDFYEFFKIVLTVPVEFDHTSIDIMRECAFKAGFNIVEFEIYNRA</sequence>
<dbReference type="Proteomes" id="UP000232688">
    <property type="component" value="Unassembled WGS sequence"/>
</dbReference>
<dbReference type="Proteomes" id="UP000232722">
    <property type="component" value="Unassembled WGS sequence"/>
</dbReference>
<protein>
    <submittedName>
        <fullName evidence="2">Uncharacterized protein</fullName>
    </submittedName>
</protein>
<evidence type="ECO:0000313" key="1">
    <source>
        <dbReference type="EMBL" id="PKC02611.1"/>
    </source>
</evidence>
<dbReference type="EMBL" id="LLXJ01001354">
    <property type="protein sequence ID" value="PKC02611.1"/>
    <property type="molecule type" value="Genomic_DNA"/>
</dbReference>
<proteinExistence type="predicted"/>
<dbReference type="OrthoDB" id="10440238at2759"/>
<name>A0A2I1FBL1_9GLOM</name>
<evidence type="ECO:0000313" key="2">
    <source>
        <dbReference type="EMBL" id="PKC56801.1"/>
    </source>
</evidence>
<reference evidence="2 3" key="4">
    <citation type="submission" date="2017-10" db="EMBL/GenBank/DDBJ databases">
        <title>Genome analyses suggest a sexual origin of heterokaryosis in a supposedly ancient asexual fungus.</title>
        <authorList>
            <person name="Corradi N."/>
            <person name="Sedzielewska K."/>
            <person name="Noel J."/>
            <person name="Charron P."/>
            <person name="Farinelli L."/>
            <person name="Marton T."/>
            <person name="Kruger M."/>
            <person name="Pelin A."/>
            <person name="Brachmann A."/>
            <person name="Corradi N."/>
        </authorList>
    </citation>
    <scope>NUCLEOTIDE SEQUENCE [LARGE SCALE GENOMIC DNA]</scope>
    <source>
        <strain evidence="2 3">A1</strain>
    </source>
</reference>
<evidence type="ECO:0000313" key="4">
    <source>
        <dbReference type="Proteomes" id="UP000232722"/>
    </source>
</evidence>
<dbReference type="AlphaFoldDB" id="A0A2I1FBL1"/>
<comment type="caution">
    <text evidence="2">The sequence shown here is derived from an EMBL/GenBank/DDBJ whole genome shotgun (WGS) entry which is preliminary data.</text>
</comment>
<reference evidence="1 4" key="1">
    <citation type="submission" date="2016-04" db="EMBL/GenBank/DDBJ databases">
        <title>Genome analyses suggest a sexual origin of heterokaryosis in a supposedly ancient asexual fungus.</title>
        <authorList>
            <person name="Ropars J."/>
            <person name="Sedzielewska K."/>
            <person name="Noel J."/>
            <person name="Charron P."/>
            <person name="Farinelli L."/>
            <person name="Marton T."/>
            <person name="Kruger M."/>
            <person name="Pelin A."/>
            <person name="Brachmann A."/>
            <person name="Corradi N."/>
        </authorList>
    </citation>
    <scope>NUCLEOTIDE SEQUENCE [LARGE SCALE GENOMIC DNA]</scope>
    <source>
        <strain evidence="1 4">A5</strain>
    </source>
</reference>
<reference evidence="2 3" key="3">
    <citation type="submission" date="2017-10" db="EMBL/GenBank/DDBJ databases">
        <title>Extensive intraspecific genome diversity in a model arbuscular mycorrhizal fungus.</title>
        <authorList>
            <person name="Chen E.C.H."/>
            <person name="Morin E."/>
            <person name="Baudet D."/>
            <person name="Noel J."/>
            <person name="Ndikumana S."/>
            <person name="Charron P."/>
            <person name="St-Onge C."/>
            <person name="Giorgi J."/>
            <person name="Grigoriev I.V."/>
            <person name="Roux C."/>
            <person name="Martin F.M."/>
            <person name="Corradi N."/>
        </authorList>
    </citation>
    <scope>NUCLEOTIDE SEQUENCE [LARGE SCALE GENOMIC DNA]</scope>
    <source>
        <strain evidence="2 3">A1</strain>
    </source>
</reference>
<gene>
    <name evidence="2" type="ORF">RhiirA1_473471</name>
    <name evidence="1" type="ORF">RhiirA5_425004</name>
</gene>
<reference evidence="1 4" key="2">
    <citation type="submission" date="2017-09" db="EMBL/GenBank/DDBJ databases">
        <title>Extensive intraspecific genome diversity in a model arbuscular mycorrhizal fungus.</title>
        <authorList>
            <person name="Chen E.C."/>
            <person name="Morin E."/>
            <person name="Beaudet D."/>
            <person name="Noel J."/>
            <person name="Ndikumana S."/>
            <person name="Charron P."/>
            <person name="St-Onge C."/>
            <person name="Giorgi J."/>
            <person name="Grigoriev I.V."/>
            <person name="Roux C."/>
            <person name="Martin F.M."/>
            <person name="Corradi N."/>
        </authorList>
    </citation>
    <scope>NUCLEOTIDE SEQUENCE [LARGE SCALE GENOMIC DNA]</scope>
    <source>
        <strain evidence="1 4">A5</strain>
    </source>
</reference>
<dbReference type="VEuPathDB" id="FungiDB:RhiirA1_473471"/>
<dbReference type="Gene3D" id="3.30.420.40">
    <property type="match status" value="1"/>
</dbReference>
<accession>A0A2I1FBL1</accession>
<evidence type="ECO:0000313" key="3">
    <source>
        <dbReference type="Proteomes" id="UP000232688"/>
    </source>
</evidence>
<organism evidence="2 3">
    <name type="scientific">Rhizophagus irregularis</name>
    <dbReference type="NCBI Taxonomy" id="588596"/>
    <lineage>
        <taxon>Eukaryota</taxon>
        <taxon>Fungi</taxon>
        <taxon>Fungi incertae sedis</taxon>
        <taxon>Mucoromycota</taxon>
        <taxon>Glomeromycotina</taxon>
        <taxon>Glomeromycetes</taxon>
        <taxon>Glomerales</taxon>
        <taxon>Glomeraceae</taxon>
        <taxon>Rhizophagus</taxon>
    </lineage>
</organism>
<dbReference type="EMBL" id="LLXH01002018">
    <property type="protein sequence ID" value="PKC56801.1"/>
    <property type="molecule type" value="Genomic_DNA"/>
</dbReference>